<feature type="transmembrane region" description="Helical" evidence="5">
    <location>
        <begin position="303"/>
        <end position="322"/>
    </location>
</feature>
<evidence type="ECO:0000256" key="5">
    <source>
        <dbReference type="SAM" id="Phobius"/>
    </source>
</evidence>
<feature type="transmembrane region" description="Helical" evidence="5">
    <location>
        <begin position="328"/>
        <end position="349"/>
    </location>
</feature>
<evidence type="ECO:0000256" key="1">
    <source>
        <dbReference type="ARBA" id="ARBA00004127"/>
    </source>
</evidence>
<dbReference type="GO" id="GO:0035435">
    <property type="term" value="P:phosphate ion transmembrane transport"/>
    <property type="evidence" value="ECO:0007669"/>
    <property type="project" value="TreeGrafter"/>
</dbReference>
<gene>
    <name evidence="7" type="ORF">HY912_19870</name>
</gene>
<dbReference type="GO" id="GO:0061513">
    <property type="term" value="F:glucose 6-phosphate:phosphate antiporter activity"/>
    <property type="evidence" value="ECO:0007669"/>
    <property type="project" value="TreeGrafter"/>
</dbReference>
<dbReference type="InterPro" id="IPR000849">
    <property type="entry name" value="Sugar_P_transporter"/>
</dbReference>
<evidence type="ECO:0000256" key="4">
    <source>
        <dbReference type="ARBA" id="ARBA00023136"/>
    </source>
</evidence>
<organism evidence="7 8">
    <name type="scientific">Desulfomonile tiedjei</name>
    <dbReference type="NCBI Taxonomy" id="2358"/>
    <lineage>
        <taxon>Bacteria</taxon>
        <taxon>Pseudomonadati</taxon>
        <taxon>Thermodesulfobacteriota</taxon>
        <taxon>Desulfomonilia</taxon>
        <taxon>Desulfomonilales</taxon>
        <taxon>Desulfomonilaceae</taxon>
        <taxon>Desulfomonile</taxon>
    </lineage>
</organism>
<dbReference type="InterPro" id="IPR020846">
    <property type="entry name" value="MFS_dom"/>
</dbReference>
<dbReference type="InterPro" id="IPR051337">
    <property type="entry name" value="OPA_Antiporter"/>
</dbReference>
<dbReference type="Gene3D" id="1.20.1250.20">
    <property type="entry name" value="MFS general substrate transporter like domains"/>
    <property type="match status" value="2"/>
</dbReference>
<feature type="transmembrane region" description="Helical" evidence="5">
    <location>
        <begin position="172"/>
        <end position="190"/>
    </location>
</feature>
<feature type="transmembrane region" description="Helical" evidence="5">
    <location>
        <begin position="403"/>
        <end position="423"/>
    </location>
</feature>
<dbReference type="Pfam" id="PF07690">
    <property type="entry name" value="MFS_1"/>
    <property type="match status" value="1"/>
</dbReference>
<dbReference type="InterPro" id="IPR011701">
    <property type="entry name" value="MFS"/>
</dbReference>
<keyword evidence="2 5" id="KW-0812">Transmembrane</keyword>
<dbReference type="GO" id="GO:0016020">
    <property type="term" value="C:membrane"/>
    <property type="evidence" value="ECO:0007669"/>
    <property type="project" value="InterPro"/>
</dbReference>
<protein>
    <submittedName>
        <fullName evidence="7">MFS transporter</fullName>
    </submittedName>
</protein>
<dbReference type="EMBL" id="JACRDE010000520">
    <property type="protein sequence ID" value="MBI5251757.1"/>
    <property type="molecule type" value="Genomic_DNA"/>
</dbReference>
<name>A0A9D6Z5R3_9BACT</name>
<dbReference type="PIRSF" id="PIRSF002808">
    <property type="entry name" value="Hexose_phosphate_transp"/>
    <property type="match status" value="1"/>
</dbReference>
<dbReference type="Proteomes" id="UP000807825">
    <property type="component" value="Unassembled WGS sequence"/>
</dbReference>
<evidence type="ECO:0000259" key="6">
    <source>
        <dbReference type="PROSITE" id="PS50850"/>
    </source>
</evidence>
<keyword evidence="4 5" id="KW-0472">Membrane</keyword>
<feature type="transmembrane region" description="Helical" evidence="5">
    <location>
        <begin position="82"/>
        <end position="100"/>
    </location>
</feature>
<dbReference type="SUPFAM" id="SSF103473">
    <property type="entry name" value="MFS general substrate transporter"/>
    <property type="match status" value="1"/>
</dbReference>
<evidence type="ECO:0000256" key="2">
    <source>
        <dbReference type="ARBA" id="ARBA00022692"/>
    </source>
</evidence>
<feature type="transmembrane region" description="Helical" evidence="5">
    <location>
        <begin position="233"/>
        <end position="254"/>
    </location>
</feature>
<dbReference type="PANTHER" id="PTHR43826">
    <property type="entry name" value="GLUCOSE-6-PHOSPHATE EXCHANGER SLC37A4"/>
    <property type="match status" value="1"/>
</dbReference>
<evidence type="ECO:0000313" key="8">
    <source>
        <dbReference type="Proteomes" id="UP000807825"/>
    </source>
</evidence>
<feature type="transmembrane region" description="Helical" evidence="5">
    <location>
        <begin position="137"/>
        <end position="166"/>
    </location>
</feature>
<proteinExistence type="predicted"/>
<accession>A0A9D6Z5R3</accession>
<dbReference type="PROSITE" id="PS50850">
    <property type="entry name" value="MFS"/>
    <property type="match status" value="1"/>
</dbReference>
<dbReference type="PANTHER" id="PTHR43826:SF3">
    <property type="entry name" value="GLUCOSE-6-PHOSPHATE EXCHANGER SLC37A4"/>
    <property type="match status" value="1"/>
</dbReference>
<comment type="subcellular location">
    <subcellularLocation>
        <location evidence="1">Endomembrane system</location>
        <topology evidence="1">Multi-pass membrane protein</topology>
    </subcellularLocation>
</comment>
<feature type="transmembrane region" description="Helical" evidence="5">
    <location>
        <begin position="361"/>
        <end position="383"/>
    </location>
</feature>
<keyword evidence="3 5" id="KW-1133">Transmembrane helix</keyword>
<comment type="caution">
    <text evidence="7">The sequence shown here is derived from an EMBL/GenBank/DDBJ whole genome shotgun (WGS) entry which is preliminary data.</text>
</comment>
<evidence type="ECO:0000313" key="7">
    <source>
        <dbReference type="EMBL" id="MBI5251757.1"/>
    </source>
</evidence>
<dbReference type="GO" id="GO:0012505">
    <property type="term" value="C:endomembrane system"/>
    <property type="evidence" value="ECO:0007669"/>
    <property type="project" value="UniProtKB-SubCell"/>
</dbReference>
<dbReference type="AlphaFoldDB" id="A0A9D6Z5R3"/>
<feature type="transmembrane region" description="Helical" evidence="5">
    <location>
        <begin position="106"/>
        <end position="125"/>
    </location>
</feature>
<sequence>MHENFARKVLAYRWLIFWIMAAAYAFVYFHRLCPAVVALDLQETFQASGGFMGLLASAYFYPYALMQFPAGLLSDSLGPRKTVTFFLSIAAAGSVLFGLAPGVEVAVFARVLVGLGVSMVFIPAMKILSQWFRVTEFAFMTAILTTTGGIGALIAATPLAVMTGWIGWRYSFQIIGLGTLIIAVMVWLFVRNKPQDKGWPSLAEIDHSGPGTAAPPLTIPLWQGARRVVTEKYFWPIAAWFFFGCGVFFSFGGLWAGPYLQHVYGMTRAEAGNVLNMISVGMIFGSPLVSLLSDRVFYSRRRVLTLCSSVLVAVMVFLNVFHSGLPIWVLYPVFVVFSVTSSAIVVIGFATTKELFPIEIAGTSVGTMNLFPFLGGAIFQPALGRVLDAYSGTATGAYSLEAYKAMLLVLLAASIVTAASTLFMKETFPRLLMGAK</sequence>
<dbReference type="InterPro" id="IPR036259">
    <property type="entry name" value="MFS_trans_sf"/>
</dbReference>
<feature type="domain" description="Major facilitator superfamily (MFS) profile" evidence="6">
    <location>
        <begin position="9"/>
        <end position="429"/>
    </location>
</feature>
<reference evidence="7" key="1">
    <citation type="submission" date="2020-07" db="EMBL/GenBank/DDBJ databases">
        <title>Huge and variable diversity of episymbiotic CPR bacteria and DPANN archaea in groundwater ecosystems.</title>
        <authorList>
            <person name="He C.Y."/>
            <person name="Keren R."/>
            <person name="Whittaker M."/>
            <person name="Farag I.F."/>
            <person name="Doudna J."/>
            <person name="Cate J.H.D."/>
            <person name="Banfield J.F."/>
        </authorList>
    </citation>
    <scope>NUCLEOTIDE SEQUENCE</scope>
    <source>
        <strain evidence="7">NC_groundwater_1664_Pr3_B-0.1um_52_9</strain>
    </source>
</reference>
<evidence type="ECO:0000256" key="3">
    <source>
        <dbReference type="ARBA" id="ARBA00022989"/>
    </source>
</evidence>
<feature type="transmembrane region" description="Helical" evidence="5">
    <location>
        <begin position="50"/>
        <end position="70"/>
    </location>
</feature>
<feature type="transmembrane region" description="Helical" evidence="5">
    <location>
        <begin position="12"/>
        <end position="30"/>
    </location>
</feature>
<feature type="transmembrane region" description="Helical" evidence="5">
    <location>
        <begin position="274"/>
        <end position="291"/>
    </location>
</feature>